<dbReference type="InterPro" id="IPR009057">
    <property type="entry name" value="Homeodomain-like_sf"/>
</dbReference>
<name>A0A0J7IFH9_9FLAO</name>
<protein>
    <submittedName>
        <fullName evidence="1">Transposase</fullName>
    </submittedName>
</protein>
<proteinExistence type="predicted"/>
<keyword evidence="2" id="KW-1185">Reference proteome</keyword>
<organism evidence="1 2">
    <name type="scientific">Chryseobacterium angstadtii</name>
    <dbReference type="NCBI Taxonomy" id="558151"/>
    <lineage>
        <taxon>Bacteria</taxon>
        <taxon>Pseudomonadati</taxon>
        <taxon>Bacteroidota</taxon>
        <taxon>Flavobacteriia</taxon>
        <taxon>Flavobacteriales</taxon>
        <taxon>Weeksellaceae</taxon>
        <taxon>Chryseobacterium group</taxon>
        <taxon>Chryseobacterium</taxon>
    </lineage>
</organism>
<evidence type="ECO:0000313" key="2">
    <source>
        <dbReference type="Proteomes" id="UP000036261"/>
    </source>
</evidence>
<dbReference type="EMBL" id="LFND01000003">
    <property type="protein sequence ID" value="KMQ64779.1"/>
    <property type="molecule type" value="Genomic_DNA"/>
</dbReference>
<accession>A0A0J7IFH9</accession>
<dbReference type="SUPFAM" id="SSF46689">
    <property type="entry name" value="Homeodomain-like"/>
    <property type="match status" value="1"/>
</dbReference>
<sequence>MYLNDIHIGKLIKTKVQEDSLHIDRICDYFDCIQSMIEEMYTQKSLDCDILMKWSKLLKYDFFRLYSTHLMLYASKAQKPKDKTSLPVFKKHLYTTEIIEFVLSLIDDNIKTKTQIIEEYKIPKTTLYRWINKYQTSK</sequence>
<reference evidence="1 2" key="1">
    <citation type="journal article" date="2013" name="Int. J. Syst. Evol. Microbiol.">
        <title>Chryseobacterium angstadtii sp. nov., isolated from a newt tank.</title>
        <authorList>
            <person name="Kirk K.E."/>
            <person name="Hoffman J.A."/>
            <person name="Smith K.A."/>
            <person name="Strahan B.L."/>
            <person name="Failor K.C."/>
            <person name="Krebs J.E."/>
            <person name="Gale A.N."/>
            <person name="Do T.D."/>
            <person name="Sontag T.C."/>
            <person name="Batties A.M."/>
            <person name="Mistiszyn K."/>
            <person name="Newman J.D."/>
        </authorList>
    </citation>
    <scope>NUCLEOTIDE SEQUENCE [LARGE SCALE GENOMIC DNA]</scope>
    <source>
        <strain evidence="1 2">KM</strain>
    </source>
</reference>
<gene>
    <name evidence="1" type="ORF">ACM46_11140</name>
</gene>
<dbReference type="AlphaFoldDB" id="A0A0J7IFH9"/>
<evidence type="ECO:0000313" key="1">
    <source>
        <dbReference type="EMBL" id="KMQ64779.1"/>
    </source>
</evidence>
<comment type="caution">
    <text evidence="1">The sequence shown here is derived from an EMBL/GenBank/DDBJ whole genome shotgun (WGS) entry which is preliminary data.</text>
</comment>
<dbReference type="OrthoDB" id="799937at2"/>
<dbReference type="PATRIC" id="fig|558151.6.peg.2356"/>
<dbReference type="Proteomes" id="UP000036261">
    <property type="component" value="Unassembled WGS sequence"/>
</dbReference>
<dbReference type="RefSeq" id="WP_048506714.1">
    <property type="nucleotide sequence ID" value="NZ_LFND01000003.1"/>
</dbReference>